<protein>
    <recommendedName>
        <fullName evidence="1">Heterokaryon incompatibility domain-containing protein</fullName>
    </recommendedName>
</protein>
<evidence type="ECO:0000259" key="1">
    <source>
        <dbReference type="Pfam" id="PF06985"/>
    </source>
</evidence>
<dbReference type="EMBL" id="ML978122">
    <property type="protein sequence ID" value="KAF2103180.1"/>
    <property type="molecule type" value="Genomic_DNA"/>
</dbReference>
<evidence type="ECO:0000313" key="2">
    <source>
        <dbReference type="EMBL" id="KAF2103180.1"/>
    </source>
</evidence>
<evidence type="ECO:0000313" key="3">
    <source>
        <dbReference type="Proteomes" id="UP000799772"/>
    </source>
</evidence>
<dbReference type="Pfam" id="PF26639">
    <property type="entry name" value="Het-6_barrel"/>
    <property type="match status" value="1"/>
</dbReference>
<organism evidence="2 3">
    <name type="scientific">Rhizodiscina lignyota</name>
    <dbReference type="NCBI Taxonomy" id="1504668"/>
    <lineage>
        <taxon>Eukaryota</taxon>
        <taxon>Fungi</taxon>
        <taxon>Dikarya</taxon>
        <taxon>Ascomycota</taxon>
        <taxon>Pezizomycotina</taxon>
        <taxon>Dothideomycetes</taxon>
        <taxon>Pleosporomycetidae</taxon>
        <taxon>Aulographales</taxon>
        <taxon>Rhizodiscinaceae</taxon>
        <taxon>Rhizodiscina</taxon>
    </lineage>
</organism>
<dbReference type="InterPro" id="IPR052895">
    <property type="entry name" value="HetReg/Transcr_Mod"/>
</dbReference>
<feature type="domain" description="Heterokaryon incompatibility" evidence="1">
    <location>
        <begin position="93"/>
        <end position="187"/>
    </location>
</feature>
<accession>A0A9P4MAE7</accession>
<dbReference type="PANTHER" id="PTHR24148">
    <property type="entry name" value="ANKYRIN REPEAT DOMAIN-CONTAINING PROTEIN 39 HOMOLOG-RELATED"/>
    <property type="match status" value="1"/>
</dbReference>
<name>A0A9P4MAE7_9PEZI</name>
<keyword evidence="3" id="KW-1185">Reference proteome</keyword>
<dbReference type="PANTHER" id="PTHR24148:SF73">
    <property type="entry name" value="HET DOMAIN PROTEIN (AFU_ORTHOLOGUE AFUA_8G01020)"/>
    <property type="match status" value="1"/>
</dbReference>
<reference evidence="2" key="1">
    <citation type="journal article" date="2020" name="Stud. Mycol.">
        <title>101 Dothideomycetes genomes: a test case for predicting lifestyles and emergence of pathogens.</title>
        <authorList>
            <person name="Haridas S."/>
            <person name="Albert R."/>
            <person name="Binder M."/>
            <person name="Bloem J."/>
            <person name="Labutti K."/>
            <person name="Salamov A."/>
            <person name="Andreopoulos B."/>
            <person name="Baker S."/>
            <person name="Barry K."/>
            <person name="Bills G."/>
            <person name="Bluhm B."/>
            <person name="Cannon C."/>
            <person name="Castanera R."/>
            <person name="Culley D."/>
            <person name="Daum C."/>
            <person name="Ezra D."/>
            <person name="Gonzalez J."/>
            <person name="Henrissat B."/>
            <person name="Kuo A."/>
            <person name="Liang C."/>
            <person name="Lipzen A."/>
            <person name="Lutzoni F."/>
            <person name="Magnuson J."/>
            <person name="Mondo S."/>
            <person name="Nolan M."/>
            <person name="Ohm R."/>
            <person name="Pangilinan J."/>
            <person name="Park H.-J."/>
            <person name="Ramirez L."/>
            <person name="Alfaro M."/>
            <person name="Sun H."/>
            <person name="Tritt A."/>
            <person name="Yoshinaga Y."/>
            <person name="Zwiers L.-H."/>
            <person name="Turgeon B."/>
            <person name="Goodwin S."/>
            <person name="Spatafora J."/>
            <person name="Crous P."/>
            <person name="Grigoriev I."/>
        </authorList>
    </citation>
    <scope>NUCLEOTIDE SEQUENCE</scope>
    <source>
        <strain evidence="2">CBS 133067</strain>
    </source>
</reference>
<dbReference type="Pfam" id="PF06985">
    <property type="entry name" value="HET"/>
    <property type="match status" value="1"/>
</dbReference>
<dbReference type="AlphaFoldDB" id="A0A9P4MAE7"/>
<gene>
    <name evidence="2" type="ORF">NA57DRAFT_72160</name>
</gene>
<dbReference type="InterPro" id="IPR010730">
    <property type="entry name" value="HET"/>
</dbReference>
<sequence length="566" mass="63730">MNRVNISTSNSAIPPDARPINDTLLTGDSLLGPVRRLTPAETWVALQTPYQYQSLEPGCVRLVSFDEGTTADDYLVINIQNVLLCNATELNSYGAVSYVWGEPDFTESVLCEGGKSHLKVTKRLLNILRALNSSTRSSGEADFEIFPKFWIDAISINQNDVQERNHQVHQMAQIYRRASLVHIFLGTLSLHPHECLKSEWFHRRWVVQEVMSARVAIAHCDNGTSLSWDKLIRQTKAYLPKTPLPVDFKGTESAARMVHELSYLHDCDMIRPGILFLLLNFQHTQCKDPRDRLFAFFGVADDLAPPAQTNSSGEVGFCDEVSEERQETTSAKIDCSIDYNLTTTELYTYFAEAVLRSSYPFDLLHCAGAFRDRKLINDLAVPSSLPTWVPDWRLPPLYSPLLNTIQFWSGKCTFPGSDANPRLRYSKSGPFSKPDIQLHHNETQSRITVAGVRIGTVSAVLDSPPDPRWWHKVPYEYEKSGRKLDKFLGRVRVSVTTVSDQSRLGCAPPDVRTGDVVVCFAGGKTPFILRPFGQGIFQLIGDCFVWNFMDGEAFQYAPPLERFIIA</sequence>
<dbReference type="Proteomes" id="UP000799772">
    <property type="component" value="Unassembled WGS sequence"/>
</dbReference>
<proteinExistence type="predicted"/>
<comment type="caution">
    <text evidence="2">The sequence shown here is derived from an EMBL/GenBank/DDBJ whole genome shotgun (WGS) entry which is preliminary data.</text>
</comment>
<dbReference type="OrthoDB" id="3553147at2759"/>